<gene>
    <name evidence="2" type="ORF">L1049_027291</name>
</gene>
<evidence type="ECO:0000256" key="1">
    <source>
        <dbReference type="SAM" id="MobiDB-lite"/>
    </source>
</evidence>
<sequence>MYGHPSRFRPPGGGSGGRGMPTAQPTAPSVDPNFFAQNPNVFLQNPTFPLHQNPNFPLQNPNFPIQNPNFPPQQFSNVGFRPQSHSQNPKEAIDRAVTKARRDLIAAGESVSAWKVSQAALLKLQVDSWSSLGFKMQEVPSLHSLMVTEGKINAFIHCFVGVRRITSMHELQVAICKNEGIETFEELELGPLVRNPLIVHYFSVNSDVAEICEITSEEIISCLCEFMDNHENEHIKAEEFLDFIAEKRHVMGRENLGVRIQSLGMHITFIREARRLENATLKKFVGALKQKSDKRSRKRPLLSTQKKQLDERFSDLSQRIKSFSSVQVDFGGKHIRFVSSSSEDDDSDDHKSVDENLARSHCKSLQSVESCDRVSSCPYPSAIEEMTRLGLKGETDAHYSPAGSSFRHNESNRPARKKRKSENLNCTVSAPTKVTKRDEVKPDFSVDDDNGTEELSNLNEADISLSDTSMRMFITTWKEACRDQNVAEVFERMLQFYNTTARQKKRMKSWFSSYPCLGLLNVAVTSIKRGKWDSIYDTFQDMTQHAFSNTLSDTNSKYESIDVEPSERNALVIEDCISERIHSVAAEDIIRKLATYFELDQVIFYHEKSPLEKKLIFLRKLHNCEVWLTEQFSVKEFKSLGYGEFFTFLENNATLLPTELLKCLIGETCEKSPFEVCMLQHQLVVLLSQASNSLWENKTITKQNISLLLMRQFPLINFNVIENGSTQDFLDIVREKQSSVISNCVLFSLTFLGHVIMEIHWLRMTMICLKFLG</sequence>
<dbReference type="EMBL" id="JBBPBK010000154">
    <property type="protein sequence ID" value="KAK9266389.1"/>
    <property type="molecule type" value="Genomic_DNA"/>
</dbReference>
<comment type="caution">
    <text evidence="2">The sequence shown here is derived from an EMBL/GenBank/DDBJ whole genome shotgun (WGS) entry which is preliminary data.</text>
</comment>
<dbReference type="Proteomes" id="UP001415857">
    <property type="component" value="Unassembled WGS sequence"/>
</dbReference>
<keyword evidence="3" id="KW-1185">Reference proteome</keyword>
<protein>
    <submittedName>
        <fullName evidence="2">Uncharacterized protein</fullName>
    </submittedName>
</protein>
<proteinExistence type="predicted"/>
<accession>A0AAP0N879</accession>
<evidence type="ECO:0000313" key="2">
    <source>
        <dbReference type="EMBL" id="KAK9266389.1"/>
    </source>
</evidence>
<evidence type="ECO:0000313" key="3">
    <source>
        <dbReference type="Proteomes" id="UP001415857"/>
    </source>
</evidence>
<dbReference type="AlphaFoldDB" id="A0AAP0N879"/>
<name>A0AAP0N879_LIQFO</name>
<reference evidence="2 3" key="1">
    <citation type="journal article" date="2024" name="Plant J.">
        <title>Genome sequences and population genomics reveal climatic adaptation and genomic divergence between two closely related sweetgum species.</title>
        <authorList>
            <person name="Xu W.Q."/>
            <person name="Ren C.Q."/>
            <person name="Zhang X.Y."/>
            <person name="Comes H.P."/>
            <person name="Liu X.H."/>
            <person name="Li Y.G."/>
            <person name="Kettle C.J."/>
            <person name="Jalonen R."/>
            <person name="Gaisberger H."/>
            <person name="Ma Y.Z."/>
            <person name="Qiu Y.X."/>
        </authorList>
    </citation>
    <scope>NUCLEOTIDE SEQUENCE [LARGE SCALE GENOMIC DNA]</scope>
    <source>
        <strain evidence="2">Hangzhou</strain>
    </source>
</reference>
<feature type="region of interest" description="Disordered" evidence="1">
    <location>
        <begin position="394"/>
        <end position="422"/>
    </location>
</feature>
<organism evidence="2 3">
    <name type="scientific">Liquidambar formosana</name>
    <name type="common">Formosan gum</name>
    <dbReference type="NCBI Taxonomy" id="63359"/>
    <lineage>
        <taxon>Eukaryota</taxon>
        <taxon>Viridiplantae</taxon>
        <taxon>Streptophyta</taxon>
        <taxon>Embryophyta</taxon>
        <taxon>Tracheophyta</taxon>
        <taxon>Spermatophyta</taxon>
        <taxon>Magnoliopsida</taxon>
        <taxon>eudicotyledons</taxon>
        <taxon>Gunneridae</taxon>
        <taxon>Pentapetalae</taxon>
        <taxon>Saxifragales</taxon>
        <taxon>Altingiaceae</taxon>
        <taxon>Liquidambar</taxon>
    </lineage>
</organism>
<feature type="region of interest" description="Disordered" evidence="1">
    <location>
        <begin position="1"/>
        <end position="36"/>
    </location>
</feature>